<organism evidence="1 3">
    <name type="scientific">Ferranicluibacter rubi</name>
    <dbReference type="NCBI Taxonomy" id="2715133"/>
    <lineage>
        <taxon>Bacteria</taxon>
        <taxon>Pseudomonadati</taxon>
        <taxon>Pseudomonadota</taxon>
        <taxon>Alphaproteobacteria</taxon>
        <taxon>Hyphomicrobiales</taxon>
        <taxon>Rhizobiaceae</taxon>
        <taxon>Ferranicluibacter</taxon>
    </lineage>
</organism>
<gene>
    <name evidence="1" type="ORF">G8E10_09120</name>
    <name evidence="2" type="ORF">G8E10_09455</name>
</gene>
<name>A0AA44CA94_9HYPH</name>
<comment type="caution">
    <text evidence="1">The sequence shown here is derived from an EMBL/GenBank/DDBJ whole genome shotgun (WGS) entry which is preliminary data.</text>
</comment>
<dbReference type="EMBL" id="JAANCM010000004">
    <property type="protein sequence ID" value="NHT75965.1"/>
    <property type="molecule type" value="Genomic_DNA"/>
</dbReference>
<protein>
    <submittedName>
        <fullName evidence="1">Uncharacterized protein</fullName>
    </submittedName>
</protein>
<dbReference type="EMBL" id="JAANCM010000004">
    <property type="protein sequence ID" value="NHT75905.1"/>
    <property type="molecule type" value="Genomic_DNA"/>
</dbReference>
<dbReference type="RefSeq" id="WP_167128249.1">
    <property type="nucleotide sequence ID" value="NZ_JAANCM010000004.1"/>
</dbReference>
<reference evidence="1" key="1">
    <citation type="submission" date="2020-03" db="EMBL/GenBank/DDBJ databases">
        <title>Ferranicluibacter endophyticum gen. nov., sp. nov., a new genus isolated from Rubus ulmifolius Schott. stem.</title>
        <authorList>
            <person name="Roca-Couso R."/>
            <person name="Flores-Felix J.D."/>
            <person name="Igual J.M."/>
            <person name="Rivas R."/>
        </authorList>
    </citation>
    <scope>NUCLEOTIDE SEQUENCE</scope>
    <source>
        <strain evidence="1">CRRU44</strain>
    </source>
</reference>
<accession>A0AA44CA94</accession>
<proteinExistence type="predicted"/>
<evidence type="ECO:0000313" key="1">
    <source>
        <dbReference type="EMBL" id="NHT75905.1"/>
    </source>
</evidence>
<evidence type="ECO:0000313" key="3">
    <source>
        <dbReference type="Proteomes" id="UP001155840"/>
    </source>
</evidence>
<keyword evidence="3" id="KW-1185">Reference proteome</keyword>
<evidence type="ECO:0000313" key="2">
    <source>
        <dbReference type="EMBL" id="NHT75965.1"/>
    </source>
</evidence>
<sequence length="141" mass="15543">MDKETIEDVASETLSGDLRDVMLTHIRSMETPWSKLSERAQEDKIYAIQSACEHIVRQAVQTIAASGHDVIAVEVSKFTVKDTIKMEVVANVTTPNIEQLADNRGRNALLIFVSASDYLGERAQASADKDEPELPIEDEAA</sequence>
<dbReference type="AlphaFoldDB" id="A0AA44CA94"/>
<dbReference type="Proteomes" id="UP001155840">
    <property type="component" value="Unassembled WGS sequence"/>
</dbReference>